<dbReference type="GO" id="GO:0006508">
    <property type="term" value="P:proteolysis"/>
    <property type="evidence" value="ECO:0007669"/>
    <property type="project" value="UniProtKB-KW"/>
</dbReference>
<evidence type="ECO:0000256" key="8">
    <source>
        <dbReference type="ARBA" id="ARBA00043962"/>
    </source>
</evidence>
<gene>
    <name evidence="11" type="primary">LAP1_1</name>
    <name evidence="11" type="ORF">BG011_000835</name>
</gene>
<dbReference type="OrthoDB" id="2214at2759"/>
<organism evidence="11 12">
    <name type="scientific">Mortierella polycephala</name>
    <dbReference type="NCBI Taxonomy" id="41804"/>
    <lineage>
        <taxon>Eukaryota</taxon>
        <taxon>Fungi</taxon>
        <taxon>Fungi incertae sedis</taxon>
        <taxon>Mucoromycota</taxon>
        <taxon>Mortierellomycotina</taxon>
        <taxon>Mortierellomycetes</taxon>
        <taxon>Mortierellales</taxon>
        <taxon>Mortierellaceae</taxon>
        <taxon>Mortierella</taxon>
    </lineage>
</organism>
<evidence type="ECO:0000256" key="7">
    <source>
        <dbReference type="ARBA" id="ARBA00022833"/>
    </source>
</evidence>
<keyword evidence="7 9" id="KW-0862">Zinc</keyword>
<evidence type="ECO:0000256" key="1">
    <source>
        <dbReference type="ARBA" id="ARBA00001947"/>
    </source>
</evidence>
<evidence type="ECO:0000313" key="11">
    <source>
        <dbReference type="EMBL" id="KAG0247830.1"/>
    </source>
</evidence>
<name>A0A9P6TVK6_9FUNG</name>
<dbReference type="Proteomes" id="UP000726737">
    <property type="component" value="Unassembled WGS sequence"/>
</dbReference>
<feature type="domain" description="Peptidase M28" evidence="10">
    <location>
        <begin position="175"/>
        <end position="378"/>
    </location>
</feature>
<dbReference type="InterPro" id="IPR007484">
    <property type="entry name" value="Peptidase_M28"/>
</dbReference>
<dbReference type="GO" id="GO:0004177">
    <property type="term" value="F:aminopeptidase activity"/>
    <property type="evidence" value="ECO:0007669"/>
    <property type="project" value="UniProtKB-KW"/>
</dbReference>
<dbReference type="Pfam" id="PF04389">
    <property type="entry name" value="Peptidase_M28"/>
    <property type="match status" value="1"/>
</dbReference>
<evidence type="ECO:0000256" key="9">
    <source>
        <dbReference type="RuleBase" id="RU361240"/>
    </source>
</evidence>
<dbReference type="GO" id="GO:0008235">
    <property type="term" value="F:metalloexopeptidase activity"/>
    <property type="evidence" value="ECO:0007669"/>
    <property type="project" value="InterPro"/>
</dbReference>
<comment type="caution">
    <text evidence="11">The sequence shown here is derived from an EMBL/GenBank/DDBJ whole genome shotgun (WGS) entry which is preliminary data.</text>
</comment>
<accession>A0A9P6TVK6</accession>
<dbReference type="EMBL" id="JAAAJA010001195">
    <property type="protein sequence ID" value="KAG0247830.1"/>
    <property type="molecule type" value="Genomic_DNA"/>
</dbReference>
<comment type="cofactor">
    <cofactor evidence="1">
        <name>Zn(2+)</name>
        <dbReference type="ChEBI" id="CHEBI:29105"/>
    </cofactor>
</comment>
<sequence>MIKLQLVILFSVATAALAAPEWWQQWAMDKVGDIAHTIVAPENELRLVQTAEDKAPVWMTEKQRLDMLRKKIGYMDVTNHQDFRPLHPIPKKRLPKEAVHQDKFTRYVYKLSTTNMKVALTTFTTFKTRYYKSDSGLEAAQWLHKQISDLIENSTVSSDINLRKFTHKEWKQFSIIARFEGKDKSLYNSPIIIGAHLDSVNAWYPALARSPGADDNGSGTMTTLEVFRSLINTGFHPIRPVEFHWYSAEEAGLLGSQDVAEDYRRKGVEVLAMIQNDMTGYVGFRFKESFGIVTDNVDRELTELVKMYVREYGDIAVRETQCGYSCSDHASWVKYGYRAAFAIEGDFSDINPFIHGDDDSVTHINFDHMRQFAKLTLGFTIELGYYRG</sequence>
<dbReference type="CDD" id="cd03879">
    <property type="entry name" value="M28_AAP"/>
    <property type="match status" value="1"/>
</dbReference>
<dbReference type="GO" id="GO:0046872">
    <property type="term" value="F:metal ion binding"/>
    <property type="evidence" value="ECO:0007669"/>
    <property type="project" value="UniProtKB-KW"/>
</dbReference>
<keyword evidence="6 9" id="KW-0378">Hydrolase</keyword>
<dbReference type="PROSITE" id="PS00018">
    <property type="entry name" value="EF_HAND_1"/>
    <property type="match status" value="1"/>
</dbReference>
<evidence type="ECO:0000259" key="10">
    <source>
        <dbReference type="Pfam" id="PF04389"/>
    </source>
</evidence>
<dbReference type="InterPro" id="IPR045175">
    <property type="entry name" value="M28_fam"/>
</dbReference>
<dbReference type="Gene3D" id="3.40.630.10">
    <property type="entry name" value="Zn peptidases"/>
    <property type="match status" value="1"/>
</dbReference>
<dbReference type="PANTHER" id="PTHR12147:SF56">
    <property type="entry name" value="AMINOPEPTIDASE YDR415C-RELATED"/>
    <property type="match status" value="1"/>
</dbReference>
<dbReference type="PANTHER" id="PTHR12147">
    <property type="entry name" value="METALLOPEPTIDASE M28 FAMILY MEMBER"/>
    <property type="match status" value="1"/>
</dbReference>
<dbReference type="InterPro" id="IPR018247">
    <property type="entry name" value="EF_Hand_1_Ca_BS"/>
</dbReference>
<evidence type="ECO:0000256" key="6">
    <source>
        <dbReference type="ARBA" id="ARBA00022801"/>
    </source>
</evidence>
<evidence type="ECO:0000313" key="12">
    <source>
        <dbReference type="Proteomes" id="UP000726737"/>
    </source>
</evidence>
<evidence type="ECO:0000256" key="3">
    <source>
        <dbReference type="ARBA" id="ARBA00022670"/>
    </source>
</evidence>
<comment type="similarity">
    <text evidence="8">Belongs to the peptidase M28 family. M28E subfamily.</text>
</comment>
<dbReference type="SUPFAM" id="SSF53187">
    <property type="entry name" value="Zn-dependent exopeptidases"/>
    <property type="match status" value="1"/>
</dbReference>
<evidence type="ECO:0000256" key="2">
    <source>
        <dbReference type="ARBA" id="ARBA00022438"/>
    </source>
</evidence>
<keyword evidence="5 9" id="KW-0732">Signal</keyword>
<proteinExistence type="inferred from homology"/>
<evidence type="ECO:0000256" key="4">
    <source>
        <dbReference type="ARBA" id="ARBA00022723"/>
    </source>
</evidence>
<dbReference type="FunFam" id="3.40.630.10:FF:000042">
    <property type="entry name" value="Peptide hydrolase"/>
    <property type="match status" value="1"/>
</dbReference>
<keyword evidence="2 11" id="KW-0031">Aminopeptidase</keyword>
<reference evidence="11" key="1">
    <citation type="journal article" date="2020" name="Fungal Divers.">
        <title>Resolving the Mortierellaceae phylogeny through synthesis of multi-gene phylogenetics and phylogenomics.</title>
        <authorList>
            <person name="Vandepol N."/>
            <person name="Liber J."/>
            <person name="Desiro A."/>
            <person name="Na H."/>
            <person name="Kennedy M."/>
            <person name="Barry K."/>
            <person name="Grigoriev I.V."/>
            <person name="Miller A.N."/>
            <person name="O'Donnell K."/>
            <person name="Stajich J.E."/>
            <person name="Bonito G."/>
        </authorList>
    </citation>
    <scope>NUCLEOTIDE SEQUENCE</scope>
    <source>
        <strain evidence="11">KOD948</strain>
    </source>
</reference>
<feature type="signal peptide" evidence="9">
    <location>
        <begin position="1"/>
        <end position="18"/>
    </location>
</feature>
<dbReference type="AlphaFoldDB" id="A0A9P6TVK6"/>
<protein>
    <recommendedName>
        <fullName evidence="9">Peptide hydrolase</fullName>
        <ecNumber evidence="9">3.4.-.-</ecNumber>
    </recommendedName>
</protein>
<evidence type="ECO:0000256" key="5">
    <source>
        <dbReference type="ARBA" id="ARBA00022729"/>
    </source>
</evidence>
<keyword evidence="12" id="KW-1185">Reference proteome</keyword>
<dbReference type="EC" id="3.4.-.-" evidence="9"/>
<feature type="chain" id="PRO_5040536758" description="Peptide hydrolase" evidence="9">
    <location>
        <begin position="19"/>
        <end position="388"/>
    </location>
</feature>
<keyword evidence="3 9" id="KW-0645">Protease</keyword>
<keyword evidence="4 9" id="KW-0479">Metal-binding</keyword>